<dbReference type="PANTHER" id="PTHR43658">
    <property type="entry name" value="SHORT-CHAIN DEHYDROGENASE/REDUCTASE"/>
    <property type="match status" value="1"/>
</dbReference>
<reference evidence="2" key="1">
    <citation type="submission" date="2024-06" db="EMBL/GenBank/DDBJ databases">
        <title>Streptomyces sp. strain HUAS MG91 genome sequences.</title>
        <authorList>
            <person name="Mo P."/>
        </authorList>
    </citation>
    <scope>NUCLEOTIDE SEQUENCE</scope>
    <source>
        <strain evidence="2">HUAS MG91</strain>
    </source>
</reference>
<dbReference type="PANTHER" id="PTHR43658:SF8">
    <property type="entry name" value="17-BETA-HYDROXYSTEROID DEHYDROGENASE 14-RELATED"/>
    <property type="match status" value="1"/>
</dbReference>
<keyword evidence="1" id="KW-0560">Oxidoreductase</keyword>
<dbReference type="EMBL" id="CP159534">
    <property type="protein sequence ID" value="XCJ69501.1"/>
    <property type="molecule type" value="Genomic_DNA"/>
</dbReference>
<gene>
    <name evidence="2" type="ORF">ABII15_05775</name>
</gene>
<evidence type="ECO:0000256" key="1">
    <source>
        <dbReference type="ARBA" id="ARBA00023002"/>
    </source>
</evidence>
<name>A0AAU8IN14_9ACTN</name>
<sequence length="108" mass="11219">MAFDGQTGQAAYAASKGGVAATTLPGACDLSVFGTWLNTVAPTLIDIPIYGDGEGAEEFNAYLGRSVLFPKRLGSSDEIASMVMERVTNSCLDAEAIRVGGGMRLPTK</sequence>
<dbReference type="Gene3D" id="3.40.50.720">
    <property type="entry name" value="NAD(P)-binding Rossmann-like Domain"/>
    <property type="match status" value="1"/>
</dbReference>
<dbReference type="AlphaFoldDB" id="A0AAU8IN14"/>
<dbReference type="SUPFAM" id="SSF51735">
    <property type="entry name" value="NAD(P)-binding Rossmann-fold domains"/>
    <property type="match status" value="1"/>
</dbReference>
<dbReference type="GO" id="GO:0016491">
    <property type="term" value="F:oxidoreductase activity"/>
    <property type="evidence" value="ECO:0007669"/>
    <property type="project" value="UniProtKB-KW"/>
</dbReference>
<organism evidence="2">
    <name type="scientific">Streptomyces tabacisoli</name>
    <dbReference type="NCBI Taxonomy" id="3156398"/>
    <lineage>
        <taxon>Bacteria</taxon>
        <taxon>Bacillati</taxon>
        <taxon>Actinomycetota</taxon>
        <taxon>Actinomycetes</taxon>
        <taxon>Kitasatosporales</taxon>
        <taxon>Streptomycetaceae</taxon>
        <taxon>Streptomyces</taxon>
    </lineage>
</organism>
<dbReference type="RefSeq" id="WP_353941188.1">
    <property type="nucleotide sequence ID" value="NZ_CP159534.1"/>
</dbReference>
<proteinExistence type="predicted"/>
<accession>A0AAU8IN14</accession>
<evidence type="ECO:0000313" key="2">
    <source>
        <dbReference type="EMBL" id="XCJ69501.1"/>
    </source>
</evidence>
<dbReference type="InterPro" id="IPR036291">
    <property type="entry name" value="NAD(P)-bd_dom_sf"/>
</dbReference>
<dbReference type="KEGG" id="stac:ABII15_05775"/>
<protein>
    <submittedName>
        <fullName evidence="2">Uncharacterized protein</fullName>
    </submittedName>
</protein>